<sequence length="179" mass="20923">MLVQYGSYFILYFIFLIGPTRFRLDQLDQQLNIVPYGRQSVALRLLVVLLFRTPLPKDQKRIYYADLETVDELLSLRPDYLVVELDVGDELLVVFVLGFHLIDVLHLFFRQRLFLLQDSSVILRLLLLLEDGLLERIAVDRQVEVRELLGVAFFCLTLKTVPAVFQEPAFSTWLASIWF</sequence>
<proteinExistence type="predicted"/>
<dbReference type="AlphaFoldDB" id="A0AA86TA23"/>
<name>A0AA86TA23_9EUKA</name>
<gene>
    <name evidence="3" type="ORF">HINF_LOCUS15631</name>
    <name evidence="2" type="ORF">HINF_LOCUS181</name>
</gene>
<dbReference type="Proteomes" id="UP001642409">
    <property type="component" value="Unassembled WGS sequence"/>
</dbReference>
<evidence type="ECO:0000313" key="2">
    <source>
        <dbReference type="EMBL" id="CAI9912536.1"/>
    </source>
</evidence>
<accession>A0AA86TA23</accession>
<reference evidence="3 4" key="2">
    <citation type="submission" date="2024-07" db="EMBL/GenBank/DDBJ databases">
        <authorList>
            <person name="Akdeniz Z."/>
        </authorList>
    </citation>
    <scope>NUCLEOTIDE SEQUENCE [LARGE SCALE GENOMIC DNA]</scope>
</reference>
<keyword evidence="1" id="KW-0472">Membrane</keyword>
<evidence type="ECO:0000313" key="4">
    <source>
        <dbReference type="Proteomes" id="UP001642409"/>
    </source>
</evidence>
<comment type="caution">
    <text evidence="2">The sequence shown here is derived from an EMBL/GenBank/DDBJ whole genome shotgun (WGS) entry which is preliminary data.</text>
</comment>
<evidence type="ECO:0000256" key="1">
    <source>
        <dbReference type="SAM" id="Phobius"/>
    </source>
</evidence>
<feature type="transmembrane region" description="Helical" evidence="1">
    <location>
        <begin position="6"/>
        <end position="24"/>
    </location>
</feature>
<organism evidence="2">
    <name type="scientific">Hexamita inflata</name>
    <dbReference type="NCBI Taxonomy" id="28002"/>
    <lineage>
        <taxon>Eukaryota</taxon>
        <taxon>Metamonada</taxon>
        <taxon>Diplomonadida</taxon>
        <taxon>Hexamitidae</taxon>
        <taxon>Hexamitinae</taxon>
        <taxon>Hexamita</taxon>
    </lineage>
</organism>
<protein>
    <submittedName>
        <fullName evidence="3">Hypothetical_protein</fullName>
    </submittedName>
</protein>
<keyword evidence="1" id="KW-1133">Transmembrane helix</keyword>
<reference evidence="2" key="1">
    <citation type="submission" date="2023-06" db="EMBL/GenBank/DDBJ databases">
        <authorList>
            <person name="Kurt Z."/>
        </authorList>
    </citation>
    <scope>NUCLEOTIDE SEQUENCE</scope>
</reference>
<dbReference type="EMBL" id="CAXDID020000038">
    <property type="protein sequence ID" value="CAL5998233.1"/>
    <property type="molecule type" value="Genomic_DNA"/>
</dbReference>
<evidence type="ECO:0000313" key="3">
    <source>
        <dbReference type="EMBL" id="CAL5998233.1"/>
    </source>
</evidence>
<dbReference type="EMBL" id="CATOUU010000003">
    <property type="protein sequence ID" value="CAI9912536.1"/>
    <property type="molecule type" value="Genomic_DNA"/>
</dbReference>
<keyword evidence="4" id="KW-1185">Reference proteome</keyword>
<keyword evidence="1" id="KW-0812">Transmembrane</keyword>
<feature type="transmembrane region" description="Helical" evidence="1">
    <location>
        <begin position="91"/>
        <end position="109"/>
    </location>
</feature>